<feature type="domain" description="Alanine racemase N-terminal" evidence="5">
    <location>
        <begin position="27"/>
        <end position="225"/>
    </location>
</feature>
<evidence type="ECO:0000313" key="7">
    <source>
        <dbReference type="Proteomes" id="UP000263232"/>
    </source>
</evidence>
<dbReference type="CDD" id="cd00635">
    <property type="entry name" value="PLPDE_III_YBL036c_like"/>
    <property type="match status" value="1"/>
</dbReference>
<evidence type="ECO:0000256" key="4">
    <source>
        <dbReference type="RuleBase" id="RU004514"/>
    </source>
</evidence>
<organism evidence="6 7">
    <name type="scientific">Suicoccus acidiformans</name>
    <dbReference type="NCBI Taxonomy" id="2036206"/>
    <lineage>
        <taxon>Bacteria</taxon>
        <taxon>Bacillati</taxon>
        <taxon>Bacillota</taxon>
        <taxon>Bacilli</taxon>
        <taxon>Lactobacillales</taxon>
        <taxon>Aerococcaceae</taxon>
        <taxon>Suicoccus</taxon>
    </lineage>
</organism>
<dbReference type="GO" id="GO:0030170">
    <property type="term" value="F:pyridoxal phosphate binding"/>
    <property type="evidence" value="ECO:0007669"/>
    <property type="project" value="UniProtKB-UniRule"/>
</dbReference>
<dbReference type="InterPro" id="IPR029066">
    <property type="entry name" value="PLP-binding_barrel"/>
</dbReference>
<keyword evidence="7" id="KW-1185">Reference proteome</keyword>
<dbReference type="Proteomes" id="UP000263232">
    <property type="component" value="Chromosome"/>
</dbReference>
<dbReference type="EMBL" id="CP023434">
    <property type="protein sequence ID" value="AXY25099.1"/>
    <property type="molecule type" value="Genomic_DNA"/>
</dbReference>
<dbReference type="RefSeq" id="WP_118990015.1">
    <property type="nucleotide sequence ID" value="NZ_CP023434.1"/>
</dbReference>
<evidence type="ECO:0000256" key="2">
    <source>
        <dbReference type="HAMAP-Rule" id="MF_02087"/>
    </source>
</evidence>
<dbReference type="InterPro" id="IPR011078">
    <property type="entry name" value="PyrdxlP_homeostasis"/>
</dbReference>
<dbReference type="Gene3D" id="3.20.20.10">
    <property type="entry name" value="Alanine racemase"/>
    <property type="match status" value="1"/>
</dbReference>
<dbReference type="SUPFAM" id="SSF51419">
    <property type="entry name" value="PLP-binding barrel"/>
    <property type="match status" value="1"/>
</dbReference>
<reference evidence="6 7" key="1">
    <citation type="submission" date="2017-09" db="EMBL/GenBank/DDBJ databases">
        <title>Complete genome sequence of Oxytococcus suis strain ZY16052.</title>
        <authorList>
            <person name="Li F."/>
        </authorList>
    </citation>
    <scope>NUCLEOTIDE SEQUENCE [LARGE SCALE GENOMIC DNA]</scope>
    <source>
        <strain evidence="6 7">ZY16052</strain>
    </source>
</reference>
<dbReference type="InterPro" id="IPR001608">
    <property type="entry name" value="Ala_racemase_N"/>
</dbReference>
<dbReference type="KEGG" id="abae:CL176_03110"/>
<dbReference type="PROSITE" id="PS01211">
    <property type="entry name" value="UPF0001"/>
    <property type="match status" value="1"/>
</dbReference>
<evidence type="ECO:0000259" key="5">
    <source>
        <dbReference type="Pfam" id="PF01168"/>
    </source>
</evidence>
<name>A0A347WJ42_9LACT</name>
<dbReference type="FunFam" id="3.20.20.10:FF:000011">
    <property type="entry name" value="Pyridoxal phosphate homeostasis protein"/>
    <property type="match status" value="1"/>
</dbReference>
<sequence>METLKANVDRVHQTIEEACYKSERDASEVQLVAVTKSTDIDHMRRLYDLGERHFAENRSDQLLERQEALADIADEIHWHFIGRLQSRKVKDIVNQVEYIHSLDRLSLAKEINKRARKPVKCFVQVNVSQEASKTGFPPELVEAFIQELAEFPHITVVGLMTMAPYDASEEDLRTYFQQMKHLQTQIAEVGYPHAPCQALSMGMSQDYAIAVEEGATMVRVGTTLFEGA</sequence>
<keyword evidence="1 2" id="KW-0663">Pyridoxal phosphate</keyword>
<accession>A0A347WJ42</accession>
<dbReference type="PANTHER" id="PTHR10146:SF14">
    <property type="entry name" value="PYRIDOXAL PHOSPHATE HOMEOSTASIS PROTEIN"/>
    <property type="match status" value="1"/>
</dbReference>
<dbReference type="HAMAP" id="MF_02087">
    <property type="entry name" value="PLP_homeostasis"/>
    <property type="match status" value="1"/>
</dbReference>
<dbReference type="PANTHER" id="PTHR10146">
    <property type="entry name" value="PROLINE SYNTHETASE CO-TRANSCRIBED BACTERIAL HOMOLOG PROTEIN"/>
    <property type="match status" value="1"/>
</dbReference>
<protein>
    <recommendedName>
        <fullName evidence="2">Pyridoxal phosphate homeostasis protein</fullName>
        <shortName evidence="2">PLP homeostasis protein</shortName>
    </recommendedName>
</protein>
<comment type="cofactor">
    <cofactor evidence="3">
        <name>pyridoxal 5'-phosphate</name>
        <dbReference type="ChEBI" id="CHEBI:597326"/>
    </cofactor>
</comment>
<dbReference type="NCBIfam" id="TIGR00044">
    <property type="entry name" value="YggS family pyridoxal phosphate-dependent enzyme"/>
    <property type="match status" value="1"/>
</dbReference>
<evidence type="ECO:0000313" key="6">
    <source>
        <dbReference type="EMBL" id="AXY25099.1"/>
    </source>
</evidence>
<proteinExistence type="inferred from homology"/>
<gene>
    <name evidence="6" type="ORF">CL176_03110</name>
</gene>
<evidence type="ECO:0000256" key="1">
    <source>
        <dbReference type="ARBA" id="ARBA00022898"/>
    </source>
</evidence>
<comment type="similarity">
    <text evidence="2 4">Belongs to the pyridoxal phosphate-binding protein YggS/PROSC family.</text>
</comment>
<dbReference type="Pfam" id="PF01168">
    <property type="entry name" value="Ala_racemase_N"/>
    <property type="match status" value="1"/>
</dbReference>
<dbReference type="PIRSF" id="PIRSF004848">
    <property type="entry name" value="YBL036c_PLPDEIII"/>
    <property type="match status" value="1"/>
</dbReference>
<dbReference type="AlphaFoldDB" id="A0A347WJ42"/>
<comment type="function">
    <text evidence="2">Pyridoxal 5'-phosphate (PLP)-binding protein, which is involved in PLP homeostasis.</text>
</comment>
<dbReference type="OrthoDB" id="9804072at2"/>
<feature type="modified residue" description="N6-(pyridoxal phosphate)lysine" evidence="2 3">
    <location>
        <position position="36"/>
    </location>
</feature>
<evidence type="ECO:0000256" key="3">
    <source>
        <dbReference type="PIRSR" id="PIRSR004848-1"/>
    </source>
</evidence>